<feature type="domain" description="Glucose-methanol-choline oxidoreductase C-terminal" evidence="1">
    <location>
        <begin position="9"/>
        <end position="126"/>
    </location>
</feature>
<dbReference type="PANTHER" id="PTHR11552:SF158">
    <property type="entry name" value="GH23626P-RELATED"/>
    <property type="match status" value="1"/>
</dbReference>
<organism evidence="2 3">
    <name type="scientific">Cotesia typhae</name>
    <dbReference type="NCBI Taxonomy" id="2053667"/>
    <lineage>
        <taxon>Eukaryota</taxon>
        <taxon>Metazoa</taxon>
        <taxon>Ecdysozoa</taxon>
        <taxon>Arthropoda</taxon>
        <taxon>Hexapoda</taxon>
        <taxon>Insecta</taxon>
        <taxon>Pterygota</taxon>
        <taxon>Neoptera</taxon>
        <taxon>Endopterygota</taxon>
        <taxon>Hymenoptera</taxon>
        <taxon>Apocrita</taxon>
        <taxon>Ichneumonoidea</taxon>
        <taxon>Braconidae</taxon>
        <taxon>Microgastrinae</taxon>
        <taxon>Cotesia</taxon>
    </lineage>
</organism>
<dbReference type="GO" id="GO:0050660">
    <property type="term" value="F:flavin adenine dinucleotide binding"/>
    <property type="evidence" value="ECO:0007669"/>
    <property type="project" value="InterPro"/>
</dbReference>
<evidence type="ECO:0000313" key="3">
    <source>
        <dbReference type="Proteomes" id="UP000729913"/>
    </source>
</evidence>
<dbReference type="OrthoDB" id="269227at2759"/>
<protein>
    <recommendedName>
        <fullName evidence="1">Glucose-methanol-choline oxidoreductase C-terminal domain-containing protein</fullName>
    </recommendedName>
</protein>
<evidence type="ECO:0000259" key="1">
    <source>
        <dbReference type="Pfam" id="PF05199"/>
    </source>
</evidence>
<sequence>MPYYIKLIFVADNRDKVTLLKSLDFIKSLLKTKTFKDLGVKLREAVIPGCDFQFDSPEYWECNLRHTAHSYFHSVGTTRMGPSNDPKSVVDSNLKVLGIDRLRVIDASIMPNVPAANTDAPTLMIAEKGADIIKNLWLNHY</sequence>
<comment type="caution">
    <text evidence="2">The sequence shown here is derived from an EMBL/GenBank/DDBJ whole genome shotgun (WGS) entry which is preliminary data.</text>
</comment>
<dbReference type="InterPro" id="IPR012132">
    <property type="entry name" value="GMC_OxRdtase"/>
</dbReference>
<accession>A0A8J5QKK4</accession>
<proteinExistence type="predicted"/>
<dbReference type="PANTHER" id="PTHR11552">
    <property type="entry name" value="GLUCOSE-METHANOL-CHOLINE GMC OXIDOREDUCTASE"/>
    <property type="match status" value="1"/>
</dbReference>
<reference evidence="2" key="2">
    <citation type="submission" date="2021-04" db="EMBL/GenBank/DDBJ databases">
        <title>Genome-wide patterns of bracovirus chromosomal integration into multiple host tissues during parasitism.</title>
        <authorList>
            <person name="Chebbi M.A.C."/>
        </authorList>
    </citation>
    <scope>NUCLEOTIDE SEQUENCE</scope>
    <source>
        <tissue evidence="2">Whole body</tissue>
    </source>
</reference>
<dbReference type="Proteomes" id="UP000729913">
    <property type="component" value="Unassembled WGS sequence"/>
</dbReference>
<keyword evidence="3" id="KW-1185">Reference proteome</keyword>
<dbReference type="Pfam" id="PF05199">
    <property type="entry name" value="GMC_oxred_C"/>
    <property type="match status" value="1"/>
</dbReference>
<gene>
    <name evidence="2" type="ORF">G9C98_006844</name>
</gene>
<reference evidence="2" key="1">
    <citation type="submission" date="2020-03" db="EMBL/GenBank/DDBJ databases">
        <authorList>
            <person name="Chebbi M.A."/>
            <person name="Drezen J.M."/>
        </authorList>
    </citation>
    <scope>NUCLEOTIDE SEQUENCE</scope>
    <source>
        <tissue evidence="2">Whole body</tissue>
    </source>
</reference>
<evidence type="ECO:0000313" key="2">
    <source>
        <dbReference type="EMBL" id="KAG8035398.1"/>
    </source>
</evidence>
<dbReference type="GO" id="GO:0016614">
    <property type="term" value="F:oxidoreductase activity, acting on CH-OH group of donors"/>
    <property type="evidence" value="ECO:0007669"/>
    <property type="project" value="InterPro"/>
</dbReference>
<name>A0A8J5QKK4_9HYME</name>
<dbReference type="AlphaFoldDB" id="A0A8J5QKK4"/>
<dbReference type="EMBL" id="JAAOIC020000060">
    <property type="protein sequence ID" value="KAG8035398.1"/>
    <property type="molecule type" value="Genomic_DNA"/>
</dbReference>
<dbReference type="InterPro" id="IPR007867">
    <property type="entry name" value="GMC_OxRtase_C"/>
</dbReference>